<reference evidence="2 3" key="1">
    <citation type="submission" date="2024-09" db="EMBL/GenBank/DDBJ databases">
        <authorList>
            <person name="Sun Q."/>
            <person name="Mori K."/>
        </authorList>
    </citation>
    <scope>NUCLEOTIDE SEQUENCE [LARGE SCALE GENOMIC DNA]</scope>
    <source>
        <strain evidence="2 3">JCM 3028</strain>
    </source>
</reference>
<gene>
    <name evidence="2" type="ORF">ACFFRH_42710</name>
</gene>
<sequence length="142" mass="15982">MEIQITFDANDPPSLAAFWAEALGYRLQPPPEGFESWEAWEDSQGIPEERRSDWSAIVDPAEGRPRFYFQRVPEGKTAKNRVHLDVNVGGPPGTPLEERRKLVDAEVGRLAALGAVEVRTAEEHGEYWTVMTDPEGNEFCLQ</sequence>
<organism evidence="2 3">
    <name type="scientific">Streptosporangium vulgare</name>
    <dbReference type="NCBI Taxonomy" id="46190"/>
    <lineage>
        <taxon>Bacteria</taxon>
        <taxon>Bacillati</taxon>
        <taxon>Actinomycetota</taxon>
        <taxon>Actinomycetes</taxon>
        <taxon>Streptosporangiales</taxon>
        <taxon>Streptosporangiaceae</taxon>
        <taxon>Streptosporangium</taxon>
    </lineage>
</organism>
<dbReference type="SUPFAM" id="SSF54593">
    <property type="entry name" value="Glyoxalase/Bleomycin resistance protein/Dihydroxybiphenyl dioxygenase"/>
    <property type="match status" value="1"/>
</dbReference>
<dbReference type="EMBL" id="JBHMBS010000051">
    <property type="protein sequence ID" value="MFB9682226.1"/>
    <property type="molecule type" value="Genomic_DNA"/>
</dbReference>
<dbReference type="PANTHER" id="PTHR35908">
    <property type="entry name" value="HYPOTHETICAL FUSION PROTEIN"/>
    <property type="match status" value="1"/>
</dbReference>
<dbReference type="Pfam" id="PF18029">
    <property type="entry name" value="Glyoxalase_6"/>
    <property type="match status" value="1"/>
</dbReference>
<accession>A0ABV5TTM6</accession>
<evidence type="ECO:0000313" key="3">
    <source>
        <dbReference type="Proteomes" id="UP001589610"/>
    </source>
</evidence>
<evidence type="ECO:0000259" key="1">
    <source>
        <dbReference type="Pfam" id="PF18029"/>
    </source>
</evidence>
<dbReference type="RefSeq" id="WP_344744563.1">
    <property type="nucleotide sequence ID" value="NZ_BAAAWW010000046.1"/>
</dbReference>
<dbReference type="InterPro" id="IPR029068">
    <property type="entry name" value="Glyas_Bleomycin-R_OHBP_Dase"/>
</dbReference>
<dbReference type="Gene3D" id="3.10.180.10">
    <property type="entry name" value="2,3-Dihydroxybiphenyl 1,2-Dioxygenase, domain 1"/>
    <property type="match status" value="1"/>
</dbReference>
<name>A0ABV5TTM6_9ACTN</name>
<dbReference type="PANTHER" id="PTHR35908:SF1">
    <property type="entry name" value="CONSERVED PROTEIN"/>
    <property type="match status" value="1"/>
</dbReference>
<keyword evidence="3" id="KW-1185">Reference proteome</keyword>
<protein>
    <submittedName>
        <fullName evidence="2">VOC family protein</fullName>
    </submittedName>
</protein>
<feature type="domain" description="Glyoxalase-like" evidence="1">
    <location>
        <begin position="4"/>
        <end position="141"/>
    </location>
</feature>
<dbReference type="Proteomes" id="UP001589610">
    <property type="component" value="Unassembled WGS sequence"/>
</dbReference>
<dbReference type="InterPro" id="IPR041581">
    <property type="entry name" value="Glyoxalase_6"/>
</dbReference>
<evidence type="ECO:0000313" key="2">
    <source>
        <dbReference type="EMBL" id="MFB9682226.1"/>
    </source>
</evidence>
<proteinExistence type="predicted"/>
<comment type="caution">
    <text evidence="2">The sequence shown here is derived from an EMBL/GenBank/DDBJ whole genome shotgun (WGS) entry which is preliminary data.</text>
</comment>